<dbReference type="GeneID" id="85326417"/>
<proteinExistence type="predicted"/>
<protein>
    <submittedName>
        <fullName evidence="3">Uncharacterized protein</fullName>
    </submittedName>
</protein>
<evidence type="ECO:0000256" key="2">
    <source>
        <dbReference type="SAM" id="Phobius"/>
    </source>
</evidence>
<feature type="region of interest" description="Disordered" evidence="1">
    <location>
        <begin position="74"/>
        <end position="110"/>
    </location>
</feature>
<reference evidence="3" key="1">
    <citation type="submission" date="2023-06" db="EMBL/GenBank/DDBJ databases">
        <title>Genome-scale phylogeny and comparative genomics of the fungal order Sordariales.</title>
        <authorList>
            <consortium name="Lawrence Berkeley National Laboratory"/>
            <person name="Hensen N."/>
            <person name="Bonometti L."/>
            <person name="Westerberg I."/>
            <person name="Brannstrom I.O."/>
            <person name="Guillou S."/>
            <person name="Cros-Aarteil S."/>
            <person name="Calhoun S."/>
            <person name="Haridas S."/>
            <person name="Kuo A."/>
            <person name="Mondo S."/>
            <person name="Pangilinan J."/>
            <person name="Riley R."/>
            <person name="LaButti K."/>
            <person name="Andreopoulos B."/>
            <person name="Lipzen A."/>
            <person name="Chen C."/>
            <person name="Yanf M."/>
            <person name="Daum C."/>
            <person name="Ng V."/>
            <person name="Clum A."/>
            <person name="Steindorff A."/>
            <person name="Ohm R."/>
            <person name="Martin F."/>
            <person name="Silar P."/>
            <person name="Natvig D."/>
            <person name="Lalanne C."/>
            <person name="Gautier V."/>
            <person name="Ament-velasquez S.L."/>
            <person name="Kruys A."/>
            <person name="Hutchinson M.I."/>
            <person name="Powell A.J."/>
            <person name="Barry K."/>
            <person name="Miller A.N."/>
            <person name="Grigoriev I.V."/>
            <person name="Debuchy R."/>
            <person name="Gladieux P."/>
            <person name="Thoren M.H."/>
            <person name="Johannesson H."/>
        </authorList>
    </citation>
    <scope>NUCLEOTIDE SEQUENCE</scope>
    <source>
        <strain evidence="3">SMH2392-1A</strain>
    </source>
</reference>
<comment type="caution">
    <text evidence="3">The sequence shown here is derived from an EMBL/GenBank/DDBJ whole genome shotgun (WGS) entry which is preliminary data.</text>
</comment>
<evidence type="ECO:0000313" key="4">
    <source>
        <dbReference type="Proteomes" id="UP001172101"/>
    </source>
</evidence>
<evidence type="ECO:0000256" key="1">
    <source>
        <dbReference type="SAM" id="MobiDB-lite"/>
    </source>
</evidence>
<gene>
    <name evidence="3" type="ORF">B0T26DRAFT_733361</name>
</gene>
<keyword evidence="2" id="KW-0472">Membrane</keyword>
<dbReference type="Proteomes" id="UP001172101">
    <property type="component" value="Unassembled WGS sequence"/>
</dbReference>
<dbReference type="RefSeq" id="XP_060290808.1">
    <property type="nucleotide sequence ID" value="XM_060443147.1"/>
</dbReference>
<keyword evidence="4" id="KW-1185">Reference proteome</keyword>
<name>A0AA39ZUG9_9PEZI</name>
<organism evidence="3 4">
    <name type="scientific">Lasiosphaeria miniovina</name>
    <dbReference type="NCBI Taxonomy" id="1954250"/>
    <lineage>
        <taxon>Eukaryota</taxon>
        <taxon>Fungi</taxon>
        <taxon>Dikarya</taxon>
        <taxon>Ascomycota</taxon>
        <taxon>Pezizomycotina</taxon>
        <taxon>Sordariomycetes</taxon>
        <taxon>Sordariomycetidae</taxon>
        <taxon>Sordariales</taxon>
        <taxon>Lasiosphaeriaceae</taxon>
        <taxon>Lasiosphaeria</taxon>
    </lineage>
</organism>
<accession>A0AA39ZUG9</accession>
<keyword evidence="2" id="KW-0812">Transmembrane</keyword>
<feature type="transmembrane region" description="Helical" evidence="2">
    <location>
        <begin position="179"/>
        <end position="198"/>
    </location>
</feature>
<feature type="compositionally biased region" description="Pro residues" evidence="1">
    <location>
        <begin position="96"/>
        <end position="106"/>
    </location>
</feature>
<feature type="compositionally biased region" description="Basic and acidic residues" evidence="1">
    <location>
        <begin position="80"/>
        <end position="92"/>
    </location>
</feature>
<sequence length="213" mass="23158">MWVLDSDAGTAPGFGASAPVLSGFGECTSPDSGLASSKPVVFSACSQRRASAAFRPAQPSYSFLFAPLSPNQQDSPDLNSHLDPRMDQHEESPAAGAPPTPPPPTTDPEKCRKLSPWVPMVSMAWVCFFGVFVQAPFVRIYGSVLCCEHVRGRDCLFGSLEDESRCRHVPAVQARLVEISAGLVFWGGFGLISALFWVPVWKRYRNYLPAILP</sequence>
<keyword evidence="2" id="KW-1133">Transmembrane helix</keyword>
<dbReference type="EMBL" id="JAUIRO010000008">
    <property type="protein sequence ID" value="KAK0703949.1"/>
    <property type="molecule type" value="Genomic_DNA"/>
</dbReference>
<feature type="transmembrane region" description="Helical" evidence="2">
    <location>
        <begin position="117"/>
        <end position="135"/>
    </location>
</feature>
<dbReference type="AlphaFoldDB" id="A0AA39ZUG9"/>
<evidence type="ECO:0000313" key="3">
    <source>
        <dbReference type="EMBL" id="KAK0703949.1"/>
    </source>
</evidence>